<dbReference type="Proteomes" id="UP001057279">
    <property type="component" value="Linkage Group LG04"/>
</dbReference>
<name>A0ACB9V6V3_9CETA</name>
<evidence type="ECO:0000313" key="2">
    <source>
        <dbReference type="Proteomes" id="UP001057279"/>
    </source>
</evidence>
<accession>A0ACB9V6V3</accession>
<evidence type="ECO:0000313" key="1">
    <source>
        <dbReference type="EMBL" id="KAI4585492.1"/>
    </source>
</evidence>
<keyword evidence="2" id="KW-1185">Reference proteome</keyword>
<gene>
    <name evidence="1" type="ORF">MJG53_005726</name>
</gene>
<comment type="caution">
    <text evidence="1">The sequence shown here is derived from an EMBL/GenBank/DDBJ whole genome shotgun (WGS) entry which is preliminary data.</text>
</comment>
<proteinExistence type="predicted"/>
<organism evidence="1 2">
    <name type="scientific">Ovis ammon polii x Ovis aries</name>
    <dbReference type="NCBI Taxonomy" id="2918886"/>
    <lineage>
        <taxon>Eukaryota</taxon>
        <taxon>Metazoa</taxon>
        <taxon>Chordata</taxon>
        <taxon>Craniata</taxon>
        <taxon>Vertebrata</taxon>
        <taxon>Euteleostomi</taxon>
        <taxon>Mammalia</taxon>
        <taxon>Eutheria</taxon>
        <taxon>Laurasiatheria</taxon>
        <taxon>Artiodactyla</taxon>
        <taxon>Ruminantia</taxon>
        <taxon>Pecora</taxon>
        <taxon>Bovidae</taxon>
        <taxon>Caprinae</taxon>
        <taxon>Ovis</taxon>
    </lineage>
</organism>
<sequence>MVGSGPSSSFWNGAEEGVGGEARGADHPEQVTLHTLMCSYDLDQEEVTGHTPTCDDGNKLAFLRGKLAAPCVLVTVPGSNVVHLTGAAKTLSARVLPPVHRLSCIWHRVGTEWAQRLPCWNSSESRGQGPGQMESMQAYVTKVHTSVVEELTRNKQHRFIIVDQEFFRLWWDGVTSAKQKLQVHEIVAQRLLEFVLGGQVMHDEVVTHVNDQTFQLTEGHGFLYKTFGIRPQFSWQVDSLGTSATTPTLFALAGFSGHIISRIDYDLKEAMQKDQEMQFVRRGSRSLLAQQEIFTHVLDENGYCSRRSRGLGSERGKDPDTFHSWTGFYASRSGLKGLARRASALLYAGESMFTQFTLAPHRFLDRAWALQQLQKLCWVVSEVQHHYAITGIHTPNVRDMFVEHLSTGMQGVRKLMASIIQDRSPALSGPEPGGHFAVVYNPLAWTVTTIVTLTVNFPEVNLTDETGNPVPAQSNQTIQVTQEFMEYHDNSDEGQVSISDNYVFAPNGTVKPAWAAVEMEILEGQLLTEIRQCFYRTVNDRDPAYTIYSRLARGPPGTDGELLGHHIQQEYTVGPLELNQNYYPTTQSAFIQDRQSRLVLLSEQVHGVSSQGSRQMEVMLHRRLLIKQPWALSVNVTLNDTSVVHSVLWLLLGPLTLTRDLGQRSGVALQHRPIVLLRELSETTRVHPDFQQQEAVTLPPSLHLQILSIPGWMYNSNHTKHLQNLQKGQAKVDFCRVLLRLHHLYEKGQHPVLSQPVTVNLQKTKDSHADYRVGYQSGAHRPLAPHRGPDITIHPKEIQTFFIHFQEQ</sequence>
<reference evidence="1" key="1">
    <citation type="submission" date="2022-03" db="EMBL/GenBank/DDBJ databases">
        <title>Genomic analyses of argali, domestic sheep and their hybrids provide insights into chromosomal evolution, heterosis and genetic basis of agronomic traits.</title>
        <authorList>
            <person name="Li M."/>
        </authorList>
    </citation>
    <scope>NUCLEOTIDE SEQUENCE</scope>
    <source>
        <strain evidence="1">F1 hybrid</strain>
    </source>
</reference>
<dbReference type="EMBL" id="CM043029">
    <property type="protein sequence ID" value="KAI4585492.1"/>
    <property type="molecule type" value="Genomic_DNA"/>
</dbReference>
<protein>
    <submittedName>
        <fullName evidence="1">Uncharacterized protein</fullName>
    </submittedName>
</protein>